<organism evidence="1 2">
    <name type="scientific">Sphaerodactylus townsendi</name>
    <dbReference type="NCBI Taxonomy" id="933632"/>
    <lineage>
        <taxon>Eukaryota</taxon>
        <taxon>Metazoa</taxon>
        <taxon>Chordata</taxon>
        <taxon>Craniata</taxon>
        <taxon>Vertebrata</taxon>
        <taxon>Euteleostomi</taxon>
        <taxon>Lepidosauria</taxon>
        <taxon>Squamata</taxon>
        <taxon>Bifurcata</taxon>
        <taxon>Gekkota</taxon>
        <taxon>Sphaerodactylidae</taxon>
        <taxon>Sphaerodactylus</taxon>
    </lineage>
</organism>
<protein>
    <submittedName>
        <fullName evidence="1">Uncharacterized protein</fullName>
    </submittedName>
</protein>
<name>A0ACB8EFC9_9SAUR</name>
<keyword evidence="2" id="KW-1185">Reference proteome</keyword>
<dbReference type="Proteomes" id="UP000827872">
    <property type="component" value="Linkage Group LG03"/>
</dbReference>
<proteinExistence type="predicted"/>
<evidence type="ECO:0000313" key="1">
    <source>
        <dbReference type="EMBL" id="KAH7991207.1"/>
    </source>
</evidence>
<gene>
    <name evidence="1" type="ORF">K3G42_002920</name>
</gene>
<accession>A0ACB8EFC9</accession>
<reference evidence="1" key="1">
    <citation type="submission" date="2021-08" db="EMBL/GenBank/DDBJ databases">
        <title>The first chromosome-level gecko genome reveals the dynamic sex chromosomes of Neotropical dwarf geckos (Sphaerodactylidae: Sphaerodactylus).</title>
        <authorList>
            <person name="Pinto B.J."/>
            <person name="Keating S.E."/>
            <person name="Gamble T."/>
        </authorList>
    </citation>
    <scope>NUCLEOTIDE SEQUENCE</scope>
    <source>
        <strain evidence="1">TG3544</strain>
    </source>
</reference>
<comment type="caution">
    <text evidence="1">The sequence shown here is derived from an EMBL/GenBank/DDBJ whole genome shotgun (WGS) entry which is preliminary data.</text>
</comment>
<evidence type="ECO:0000313" key="2">
    <source>
        <dbReference type="Proteomes" id="UP000827872"/>
    </source>
</evidence>
<dbReference type="EMBL" id="CM037616">
    <property type="protein sequence ID" value="KAH7991207.1"/>
    <property type="molecule type" value="Genomic_DNA"/>
</dbReference>
<sequence>MKHPPVSPFPYQIGYRSDLQITGSETQLPVFYLINPKGESYLLGTVKLLQHFRWTWIGLVAPDTSDGVKFTRTMVPLMTNGGICVAFSYNIEANTIFFIKARETAEDIALSLWQKKVNVLVFYRDVCSLFIFSHLKPLIDNNIKSSMGKIWISIDLEIIGKNKCGDGSLFLIHARKRQNFENFDTLSNRVKQFGEKAFECSYSKYVRAAKGWKRCAEKDKIPTEDVIKGVVYGEGHNIYITLQAVAHALHSAYTSRNSRLRMGGGDRLELQRVQSWQLYPFLRNLQFYNLSVEGIENRSSGFDIINCVMLPNNSFGKVTVGSIDEKAPTSIKFFINQDAIVWPSEYNQNQDAIRE</sequence>